<evidence type="ECO:0000256" key="2">
    <source>
        <dbReference type="ARBA" id="ARBA00023125"/>
    </source>
</evidence>
<dbReference type="Pfam" id="PF12833">
    <property type="entry name" value="HTH_18"/>
    <property type="match status" value="1"/>
</dbReference>
<dbReference type="InterPro" id="IPR020449">
    <property type="entry name" value="Tscrpt_reg_AraC-type_HTH"/>
</dbReference>
<dbReference type="CDD" id="cd03138">
    <property type="entry name" value="GATase1_AraC_2"/>
    <property type="match status" value="1"/>
</dbReference>
<dbReference type="Proteomes" id="UP000275281">
    <property type="component" value="Unassembled WGS sequence"/>
</dbReference>
<evidence type="ECO:0000256" key="1">
    <source>
        <dbReference type="ARBA" id="ARBA00023015"/>
    </source>
</evidence>
<dbReference type="EMBL" id="RPOK01000002">
    <property type="protein sequence ID" value="RPJ67686.1"/>
    <property type="molecule type" value="Genomic_DNA"/>
</dbReference>
<keyword evidence="2" id="KW-0238">DNA-binding</keyword>
<feature type="domain" description="HTH araC/xylS-type" evidence="4">
    <location>
        <begin position="212"/>
        <end position="310"/>
    </location>
</feature>
<dbReference type="AlphaFoldDB" id="A0A3N5Y436"/>
<keyword evidence="3" id="KW-0804">Transcription</keyword>
<dbReference type="InterPro" id="IPR029062">
    <property type="entry name" value="Class_I_gatase-like"/>
</dbReference>
<dbReference type="GO" id="GO:0043565">
    <property type="term" value="F:sequence-specific DNA binding"/>
    <property type="evidence" value="ECO:0007669"/>
    <property type="project" value="InterPro"/>
</dbReference>
<evidence type="ECO:0000313" key="5">
    <source>
        <dbReference type="EMBL" id="RPJ67686.1"/>
    </source>
</evidence>
<dbReference type="GO" id="GO:0003700">
    <property type="term" value="F:DNA-binding transcription factor activity"/>
    <property type="evidence" value="ECO:0007669"/>
    <property type="project" value="InterPro"/>
</dbReference>
<dbReference type="PANTHER" id="PTHR43130">
    <property type="entry name" value="ARAC-FAMILY TRANSCRIPTIONAL REGULATOR"/>
    <property type="match status" value="1"/>
</dbReference>
<dbReference type="SUPFAM" id="SSF46689">
    <property type="entry name" value="Homeodomain-like"/>
    <property type="match status" value="2"/>
</dbReference>
<name>A0A3N5Y436_9ALTE</name>
<dbReference type="InterPro" id="IPR009057">
    <property type="entry name" value="Homeodomain-like_sf"/>
</dbReference>
<dbReference type="InterPro" id="IPR002818">
    <property type="entry name" value="DJ-1/PfpI"/>
</dbReference>
<dbReference type="Pfam" id="PF01965">
    <property type="entry name" value="DJ-1_PfpI"/>
    <property type="match status" value="1"/>
</dbReference>
<keyword evidence="1" id="KW-0805">Transcription regulation</keyword>
<evidence type="ECO:0000313" key="6">
    <source>
        <dbReference type="Proteomes" id="UP000275281"/>
    </source>
</evidence>
<dbReference type="InterPro" id="IPR052158">
    <property type="entry name" value="INH-QAR"/>
</dbReference>
<evidence type="ECO:0000256" key="3">
    <source>
        <dbReference type="ARBA" id="ARBA00023163"/>
    </source>
</evidence>
<dbReference type="PROSITE" id="PS01124">
    <property type="entry name" value="HTH_ARAC_FAMILY_2"/>
    <property type="match status" value="1"/>
</dbReference>
<dbReference type="PRINTS" id="PR00032">
    <property type="entry name" value="HTHARAC"/>
</dbReference>
<dbReference type="InterPro" id="IPR018060">
    <property type="entry name" value="HTH_AraC"/>
</dbReference>
<accession>A0A3N5Y436</accession>
<keyword evidence="6" id="KW-1185">Reference proteome</keyword>
<protein>
    <submittedName>
        <fullName evidence="5">Helix-turn-helix domain-containing protein</fullName>
    </submittedName>
</protein>
<dbReference type="OrthoDB" id="9803764at2"/>
<dbReference type="Gene3D" id="3.40.50.880">
    <property type="match status" value="1"/>
</dbReference>
<dbReference type="PANTHER" id="PTHR43130:SF11">
    <property type="entry name" value="TRANSCRIPTIONAL REGULATORY PROTEIN"/>
    <property type="match status" value="1"/>
</dbReference>
<reference evidence="5 6" key="1">
    <citation type="submission" date="2018-11" db="EMBL/GenBank/DDBJ databases">
        <authorList>
            <person name="Ye M.-Q."/>
            <person name="Du Z.-J."/>
        </authorList>
    </citation>
    <scope>NUCLEOTIDE SEQUENCE [LARGE SCALE GENOMIC DNA]</scope>
    <source>
        <strain evidence="5 6">U0105</strain>
    </source>
</reference>
<dbReference type="SMART" id="SM00342">
    <property type="entry name" value="HTH_ARAC"/>
    <property type="match status" value="1"/>
</dbReference>
<evidence type="ECO:0000259" key="4">
    <source>
        <dbReference type="PROSITE" id="PS01124"/>
    </source>
</evidence>
<dbReference type="SUPFAM" id="SSF52317">
    <property type="entry name" value="Class I glutamine amidotransferase-like"/>
    <property type="match status" value="1"/>
</dbReference>
<sequence length="314" mass="34987">MLSSAITGAIDLFSLAGITWHHIHHTQPQQIFDVSLCSVDKAPFKCINGIQLLPHKDIASVVTADLVLVPTIGGDLTLVTENNQALLTHLRRLYDTGCKIASNCTGAFLLAEAGLLDGKVATTHWGYETPFKQRYPQVQLDISRLVTHQDGVYCSGGGVAWLDLVLLLIAEFCGEQVAEETAKAHVLDHARTSQRAYTSIQQKTLHGDMAIAKVQHYILTHYTENVDIAVLADIANMSPRTFSRRFKAACEMTPQQYVQSVRIEHARKQLDITAKPIEQIVHDVGYSDVSSFIQLFKRWVGQSPHQYRMRKTRG</sequence>
<comment type="caution">
    <text evidence="5">The sequence shown here is derived from an EMBL/GenBank/DDBJ whole genome shotgun (WGS) entry which is preliminary data.</text>
</comment>
<proteinExistence type="predicted"/>
<dbReference type="Gene3D" id="1.10.10.60">
    <property type="entry name" value="Homeodomain-like"/>
    <property type="match status" value="1"/>
</dbReference>
<organism evidence="5 6">
    <name type="scientific">Alteromonas sediminis</name>
    <dbReference type="NCBI Taxonomy" id="2259342"/>
    <lineage>
        <taxon>Bacteria</taxon>
        <taxon>Pseudomonadati</taxon>
        <taxon>Pseudomonadota</taxon>
        <taxon>Gammaproteobacteria</taxon>
        <taxon>Alteromonadales</taxon>
        <taxon>Alteromonadaceae</taxon>
        <taxon>Alteromonas/Salinimonas group</taxon>
        <taxon>Alteromonas</taxon>
    </lineage>
</organism>
<gene>
    <name evidence="5" type="ORF">DRW07_08245</name>
</gene>